<accession>A0AAD6WP56</accession>
<dbReference type="Proteomes" id="UP001218188">
    <property type="component" value="Unassembled WGS sequence"/>
</dbReference>
<feature type="region of interest" description="Disordered" evidence="1">
    <location>
        <begin position="176"/>
        <end position="215"/>
    </location>
</feature>
<evidence type="ECO:0000313" key="3">
    <source>
        <dbReference type="Proteomes" id="UP001218188"/>
    </source>
</evidence>
<organism evidence="2 3">
    <name type="scientific">Mycena alexandri</name>
    <dbReference type="NCBI Taxonomy" id="1745969"/>
    <lineage>
        <taxon>Eukaryota</taxon>
        <taxon>Fungi</taxon>
        <taxon>Dikarya</taxon>
        <taxon>Basidiomycota</taxon>
        <taxon>Agaricomycotina</taxon>
        <taxon>Agaricomycetes</taxon>
        <taxon>Agaricomycetidae</taxon>
        <taxon>Agaricales</taxon>
        <taxon>Marasmiineae</taxon>
        <taxon>Mycenaceae</taxon>
        <taxon>Mycena</taxon>
    </lineage>
</organism>
<sequence>MSLARSRAILRAPLVRPSSAACSTSRCTPNASDRRFVLARLDVHHRLHLHASHLPVILRIPPYPLILCAVEHYQVWNTALTLFDHFGSYAPAPLPLPPPPRACRINAPLSSHGLGNASARRATSTLRLAAIPLCKDHYERCVSAGRRARARGAGDNVKRARDNLDRAEALVRWVQGGGALPGSTTNPAPRTRATAPPPRRARAALRGRGDVRDRRARHCEAEGTSSYSSFIAKRTGRGQVVFCKMNWP</sequence>
<proteinExistence type="predicted"/>
<keyword evidence="3" id="KW-1185">Reference proteome</keyword>
<gene>
    <name evidence="2" type="ORF">C8F04DRAFT_1366021</name>
</gene>
<dbReference type="EMBL" id="JARJCM010000898">
    <property type="protein sequence ID" value="KAJ7015759.1"/>
    <property type="molecule type" value="Genomic_DNA"/>
</dbReference>
<evidence type="ECO:0000313" key="2">
    <source>
        <dbReference type="EMBL" id="KAJ7015759.1"/>
    </source>
</evidence>
<comment type="caution">
    <text evidence="2">The sequence shown here is derived from an EMBL/GenBank/DDBJ whole genome shotgun (WGS) entry which is preliminary data.</text>
</comment>
<reference evidence="2" key="1">
    <citation type="submission" date="2023-03" db="EMBL/GenBank/DDBJ databases">
        <title>Massive genome expansion in bonnet fungi (Mycena s.s.) driven by repeated elements and novel gene families across ecological guilds.</title>
        <authorList>
            <consortium name="Lawrence Berkeley National Laboratory"/>
            <person name="Harder C.B."/>
            <person name="Miyauchi S."/>
            <person name="Viragh M."/>
            <person name="Kuo A."/>
            <person name="Thoen E."/>
            <person name="Andreopoulos B."/>
            <person name="Lu D."/>
            <person name="Skrede I."/>
            <person name="Drula E."/>
            <person name="Henrissat B."/>
            <person name="Morin E."/>
            <person name="Kohler A."/>
            <person name="Barry K."/>
            <person name="LaButti K."/>
            <person name="Morin E."/>
            <person name="Salamov A."/>
            <person name="Lipzen A."/>
            <person name="Mereny Z."/>
            <person name="Hegedus B."/>
            <person name="Baldrian P."/>
            <person name="Stursova M."/>
            <person name="Weitz H."/>
            <person name="Taylor A."/>
            <person name="Grigoriev I.V."/>
            <person name="Nagy L.G."/>
            <person name="Martin F."/>
            <person name="Kauserud H."/>
        </authorList>
    </citation>
    <scope>NUCLEOTIDE SEQUENCE</scope>
    <source>
        <strain evidence="2">CBHHK200</strain>
    </source>
</reference>
<protein>
    <submittedName>
        <fullName evidence="2">Uncharacterized protein</fullName>
    </submittedName>
</protein>
<evidence type="ECO:0000256" key="1">
    <source>
        <dbReference type="SAM" id="MobiDB-lite"/>
    </source>
</evidence>
<name>A0AAD6WP56_9AGAR</name>
<dbReference type="AlphaFoldDB" id="A0AAD6WP56"/>